<comment type="caution">
    <text evidence="7">The sequence shown here is derived from an EMBL/GenBank/DDBJ whole genome shotgun (WGS) entry which is preliminary data.</text>
</comment>
<keyword evidence="8" id="KW-1185">Reference proteome</keyword>
<evidence type="ECO:0000256" key="3">
    <source>
        <dbReference type="ARBA" id="ARBA00023163"/>
    </source>
</evidence>
<dbReference type="SUPFAM" id="SSF57701">
    <property type="entry name" value="Zn2/Cys6 DNA-binding domain"/>
    <property type="match status" value="1"/>
</dbReference>
<accession>A0A9W9FY38</accession>
<dbReference type="CDD" id="cd00067">
    <property type="entry name" value="GAL4"/>
    <property type="match status" value="1"/>
</dbReference>
<dbReference type="PANTHER" id="PTHR47657:SF15">
    <property type="entry name" value="ZN(II)2CYS6 TRANSCRIPTION FACTOR (EUROFUNG)"/>
    <property type="match status" value="1"/>
</dbReference>
<dbReference type="GO" id="GO:0003677">
    <property type="term" value="F:DNA binding"/>
    <property type="evidence" value="ECO:0007669"/>
    <property type="project" value="UniProtKB-KW"/>
</dbReference>
<dbReference type="PANTHER" id="PTHR47657">
    <property type="entry name" value="STEROL REGULATORY ELEMENT-BINDING PROTEIN ECM22"/>
    <property type="match status" value="1"/>
</dbReference>
<dbReference type="Proteomes" id="UP001149165">
    <property type="component" value="Unassembled WGS sequence"/>
</dbReference>
<gene>
    <name evidence="7" type="ORF">N7456_005189</name>
</gene>
<reference evidence="7" key="1">
    <citation type="submission" date="2022-11" db="EMBL/GenBank/DDBJ databases">
        <authorList>
            <person name="Petersen C."/>
        </authorList>
    </citation>
    <scope>NUCLEOTIDE SEQUENCE</scope>
    <source>
        <strain evidence="7">IBT 30069</strain>
    </source>
</reference>
<evidence type="ECO:0000256" key="1">
    <source>
        <dbReference type="ARBA" id="ARBA00023015"/>
    </source>
</evidence>
<evidence type="ECO:0000256" key="4">
    <source>
        <dbReference type="ARBA" id="ARBA00023242"/>
    </source>
</evidence>
<dbReference type="Pfam" id="PF00172">
    <property type="entry name" value="Zn_clus"/>
    <property type="match status" value="1"/>
</dbReference>
<evidence type="ECO:0000313" key="7">
    <source>
        <dbReference type="EMBL" id="KAJ5108514.1"/>
    </source>
</evidence>
<dbReference type="OrthoDB" id="416217at2759"/>
<reference evidence="7" key="2">
    <citation type="journal article" date="2023" name="IMA Fungus">
        <title>Comparative genomic study of the Penicillium genus elucidates a diverse pangenome and 15 lateral gene transfer events.</title>
        <authorList>
            <person name="Petersen C."/>
            <person name="Sorensen T."/>
            <person name="Nielsen M.R."/>
            <person name="Sondergaard T.E."/>
            <person name="Sorensen J.L."/>
            <person name="Fitzpatrick D.A."/>
            <person name="Frisvad J.C."/>
            <person name="Nielsen K.L."/>
        </authorList>
    </citation>
    <scope>NUCLEOTIDE SEQUENCE</scope>
    <source>
        <strain evidence="7">IBT 30069</strain>
    </source>
</reference>
<dbReference type="InterPro" id="IPR036864">
    <property type="entry name" value="Zn2-C6_fun-type_DNA-bd_sf"/>
</dbReference>
<dbReference type="EMBL" id="JAPQKH010000003">
    <property type="protein sequence ID" value="KAJ5108514.1"/>
    <property type="molecule type" value="Genomic_DNA"/>
</dbReference>
<protein>
    <recommendedName>
        <fullName evidence="6">Zn(2)-C6 fungal-type domain-containing protein</fullName>
    </recommendedName>
</protein>
<dbReference type="SMART" id="SM00066">
    <property type="entry name" value="GAL4"/>
    <property type="match status" value="1"/>
</dbReference>
<evidence type="ECO:0000313" key="8">
    <source>
        <dbReference type="Proteomes" id="UP001149165"/>
    </source>
</evidence>
<keyword evidence="1" id="KW-0805">Transcription regulation</keyword>
<dbReference type="AlphaFoldDB" id="A0A9W9FY38"/>
<dbReference type="GO" id="GO:0000981">
    <property type="term" value="F:DNA-binding transcription factor activity, RNA polymerase II-specific"/>
    <property type="evidence" value="ECO:0007669"/>
    <property type="project" value="InterPro"/>
</dbReference>
<sequence>MSANCRWLKHTSGEDKNSPEEPAAYTLQTVFRVSPRGPRQSEFHSRRAHKKSRSGCLTCKKRRVKCDEGKPVCQRCKTRGIGCGYPSGSEVARRRDDVSSPSPSVLLSSMCLESITDSIKETLSYGVECSPYVLSSNASQDPLSTVAFNHFVRFSTDTIPTPCIREVMKTDVVRVAFANPHLMYTLLGVGMLHFNRYAPNKERSVAESYFWQHAINLYQEALSSKIHEGNIDALLSTCMLMGVMTICPEKFDVTDSWVLTNKPEALNWLALQSGLSCILQLASSLLPKSIWGEAFKEVDKEGDKIFKQEEKTGREGLDSDLADLCGITEESTPDSSVYYPPLRYLSKLVGLEPNGPNAAHVASFMGRLECDFMALLRKRDPPALIILAHWMGLMCCLSEWQPWVEGRIRKECIAICMFLEYSTDPRILLLLRFPAEACGYKLGIFT</sequence>
<keyword evidence="4" id="KW-0539">Nucleus</keyword>
<dbReference type="Pfam" id="PF11951">
    <property type="entry name" value="Fungal_trans_2"/>
    <property type="match status" value="1"/>
</dbReference>
<dbReference type="PRINTS" id="PR00755">
    <property type="entry name" value="AFLATOXINBRP"/>
</dbReference>
<evidence type="ECO:0000259" key="6">
    <source>
        <dbReference type="PROSITE" id="PS50048"/>
    </source>
</evidence>
<dbReference type="Gene3D" id="4.10.240.10">
    <property type="entry name" value="Zn(2)-C6 fungal-type DNA-binding domain"/>
    <property type="match status" value="1"/>
</dbReference>
<dbReference type="PROSITE" id="PS50048">
    <property type="entry name" value="ZN2_CY6_FUNGAL_2"/>
    <property type="match status" value="1"/>
</dbReference>
<evidence type="ECO:0000256" key="5">
    <source>
        <dbReference type="SAM" id="MobiDB-lite"/>
    </source>
</evidence>
<keyword evidence="3" id="KW-0804">Transcription</keyword>
<dbReference type="GO" id="GO:0008270">
    <property type="term" value="F:zinc ion binding"/>
    <property type="evidence" value="ECO:0007669"/>
    <property type="project" value="InterPro"/>
</dbReference>
<feature type="domain" description="Zn(2)-C6 fungal-type" evidence="6">
    <location>
        <begin position="55"/>
        <end position="85"/>
    </location>
</feature>
<dbReference type="InterPro" id="IPR052400">
    <property type="entry name" value="Zn2-C6_fungal_TF"/>
</dbReference>
<keyword evidence="2" id="KW-0238">DNA-binding</keyword>
<dbReference type="InterPro" id="IPR001138">
    <property type="entry name" value="Zn2Cys6_DnaBD"/>
</dbReference>
<name>A0A9W9FY38_9EURO</name>
<dbReference type="PROSITE" id="PS00463">
    <property type="entry name" value="ZN2_CY6_FUNGAL_1"/>
    <property type="match status" value="1"/>
</dbReference>
<organism evidence="7 8">
    <name type="scientific">Penicillium angulare</name>
    <dbReference type="NCBI Taxonomy" id="116970"/>
    <lineage>
        <taxon>Eukaryota</taxon>
        <taxon>Fungi</taxon>
        <taxon>Dikarya</taxon>
        <taxon>Ascomycota</taxon>
        <taxon>Pezizomycotina</taxon>
        <taxon>Eurotiomycetes</taxon>
        <taxon>Eurotiomycetidae</taxon>
        <taxon>Eurotiales</taxon>
        <taxon>Aspergillaceae</taxon>
        <taxon>Penicillium</taxon>
    </lineage>
</organism>
<dbReference type="InterPro" id="IPR021858">
    <property type="entry name" value="Fun_TF"/>
</dbReference>
<feature type="region of interest" description="Disordered" evidence="5">
    <location>
        <begin position="1"/>
        <end position="22"/>
    </location>
</feature>
<evidence type="ECO:0000256" key="2">
    <source>
        <dbReference type="ARBA" id="ARBA00023125"/>
    </source>
</evidence>
<proteinExistence type="predicted"/>